<evidence type="ECO:0000313" key="4">
    <source>
        <dbReference type="Proteomes" id="UP000037043"/>
    </source>
</evidence>
<comment type="caution">
    <text evidence="3">The sequence shown here is derived from an EMBL/GenBank/DDBJ whole genome shotgun (WGS) entry which is preliminary data.</text>
</comment>
<dbReference type="Pfam" id="PF12836">
    <property type="entry name" value="HHH_3"/>
    <property type="match status" value="1"/>
</dbReference>
<dbReference type="GO" id="GO:0015627">
    <property type="term" value="C:type II protein secretion system complex"/>
    <property type="evidence" value="ECO:0007669"/>
    <property type="project" value="TreeGrafter"/>
</dbReference>
<dbReference type="SUPFAM" id="SSF47781">
    <property type="entry name" value="RuvA domain 2-like"/>
    <property type="match status" value="1"/>
</dbReference>
<dbReference type="GO" id="GO:0006281">
    <property type="term" value="P:DNA repair"/>
    <property type="evidence" value="ECO:0007669"/>
    <property type="project" value="InterPro"/>
</dbReference>
<dbReference type="InterPro" id="IPR019554">
    <property type="entry name" value="Soluble_ligand-bd"/>
</dbReference>
<sequence>MDKRDKIIGSMVMLIGCSIFLIVGYILSQPKSTNEEEILLENKIQYKDNRAAQVSGKLDDSNSENSNSDEFKKIIVEIKGEVKNPNVYIMDYNSRVNDLIKKAGGFTDEADVMSVNSSMKLKDEDCIIIYNKNEEKNIGINNSISRRNENTKADGGKININTASKEELNSIPGIGDVTAQKIIDYRESEGGFKSIEELTNIDRIGPKTLEKIRDKIQVR</sequence>
<dbReference type="STRING" id="36844.SAMN04488501_107133"/>
<dbReference type="GO" id="GO:0015628">
    <property type="term" value="P:protein secretion by the type II secretion system"/>
    <property type="evidence" value="ECO:0007669"/>
    <property type="project" value="TreeGrafter"/>
</dbReference>
<dbReference type="Pfam" id="PF10531">
    <property type="entry name" value="SLBB"/>
    <property type="match status" value="1"/>
</dbReference>
<evidence type="ECO:0000313" key="3">
    <source>
        <dbReference type="EMBL" id="KOA21257.1"/>
    </source>
</evidence>
<dbReference type="InterPro" id="IPR003583">
    <property type="entry name" value="Hlx-hairpin-Hlx_DNA-bd_motif"/>
</dbReference>
<dbReference type="EMBL" id="LHUR01000010">
    <property type="protein sequence ID" value="KOA21257.1"/>
    <property type="molecule type" value="Genomic_DNA"/>
</dbReference>
<protein>
    <submittedName>
        <fullName evidence="3">ComE operon protein 1</fullName>
    </submittedName>
</protein>
<dbReference type="PANTHER" id="PTHR21180">
    <property type="entry name" value="ENDONUCLEASE/EXONUCLEASE/PHOSPHATASE FAMILY DOMAIN-CONTAINING PROTEIN 1"/>
    <property type="match status" value="1"/>
</dbReference>
<evidence type="ECO:0000256" key="1">
    <source>
        <dbReference type="SAM" id="Phobius"/>
    </source>
</evidence>
<proteinExistence type="predicted"/>
<keyword evidence="1" id="KW-0812">Transmembrane</keyword>
<dbReference type="Gene3D" id="1.10.150.310">
    <property type="entry name" value="Tex RuvX-like domain-like"/>
    <property type="match status" value="1"/>
</dbReference>
<accession>A0A0L6ZE90</accession>
<keyword evidence="4" id="KW-1185">Reference proteome</keyword>
<dbReference type="AlphaFoldDB" id="A0A0L6ZE90"/>
<dbReference type="Gene3D" id="3.10.560.10">
    <property type="entry name" value="Outer membrane lipoprotein wza domain like"/>
    <property type="match status" value="1"/>
</dbReference>
<dbReference type="Proteomes" id="UP000037043">
    <property type="component" value="Unassembled WGS sequence"/>
</dbReference>
<dbReference type="PANTHER" id="PTHR21180:SF32">
    <property type="entry name" value="ENDONUCLEASE_EXONUCLEASE_PHOSPHATASE FAMILY DOMAIN-CONTAINING PROTEIN 1"/>
    <property type="match status" value="1"/>
</dbReference>
<dbReference type="GO" id="GO:0003677">
    <property type="term" value="F:DNA binding"/>
    <property type="evidence" value="ECO:0007669"/>
    <property type="project" value="InterPro"/>
</dbReference>
<feature type="domain" description="Helix-hairpin-helix DNA-binding motif class 1" evidence="2">
    <location>
        <begin position="166"/>
        <end position="185"/>
    </location>
</feature>
<dbReference type="SMART" id="SM00278">
    <property type="entry name" value="HhH1"/>
    <property type="match status" value="2"/>
</dbReference>
<dbReference type="RefSeq" id="WP_052219986.1">
    <property type="nucleotide sequence ID" value="NZ_LHUR01000010.1"/>
</dbReference>
<dbReference type="NCBIfam" id="TIGR00426">
    <property type="entry name" value="competence protein ComEA helix-hairpin-helix repeat region"/>
    <property type="match status" value="1"/>
</dbReference>
<evidence type="ECO:0000259" key="2">
    <source>
        <dbReference type="SMART" id="SM00278"/>
    </source>
</evidence>
<dbReference type="InterPro" id="IPR004509">
    <property type="entry name" value="Competence_ComEA_HhH"/>
</dbReference>
<dbReference type="InterPro" id="IPR051675">
    <property type="entry name" value="Endo/Exo/Phosphatase_dom_1"/>
</dbReference>
<name>A0A0L6ZE90_9CLOT</name>
<dbReference type="PATRIC" id="fig|1121318.3.peg.392"/>
<dbReference type="InterPro" id="IPR010994">
    <property type="entry name" value="RuvA_2-like"/>
</dbReference>
<gene>
    <name evidence="3" type="primary">comEA</name>
    <name evidence="3" type="ORF">CLHOM_03870</name>
</gene>
<dbReference type="PROSITE" id="PS51257">
    <property type="entry name" value="PROKAR_LIPOPROTEIN"/>
    <property type="match status" value="1"/>
</dbReference>
<keyword evidence="1" id="KW-1133">Transmembrane helix</keyword>
<reference evidence="4" key="1">
    <citation type="submission" date="2015-08" db="EMBL/GenBank/DDBJ databases">
        <title>Genome sequence of the strict anaerobe Clostridium homopropionicum LuHBu1 (DSM 5847T).</title>
        <authorList>
            <person name="Poehlein A."/>
            <person name="Beck M."/>
            <person name="Schiel-Bengelsdorf B."/>
            <person name="Bengelsdorf F.R."/>
            <person name="Daniel R."/>
            <person name="Duerre P."/>
        </authorList>
    </citation>
    <scope>NUCLEOTIDE SEQUENCE [LARGE SCALE GENOMIC DNA]</scope>
    <source>
        <strain evidence="4">DSM 5847</strain>
    </source>
</reference>
<feature type="domain" description="Helix-hairpin-helix DNA-binding motif class 1" evidence="2">
    <location>
        <begin position="196"/>
        <end position="215"/>
    </location>
</feature>
<keyword evidence="1" id="KW-0472">Membrane</keyword>
<organism evidence="3 4">
    <name type="scientific">Clostridium homopropionicum DSM 5847</name>
    <dbReference type="NCBI Taxonomy" id="1121318"/>
    <lineage>
        <taxon>Bacteria</taxon>
        <taxon>Bacillati</taxon>
        <taxon>Bacillota</taxon>
        <taxon>Clostridia</taxon>
        <taxon>Eubacteriales</taxon>
        <taxon>Clostridiaceae</taxon>
        <taxon>Clostridium</taxon>
    </lineage>
</organism>
<feature type="transmembrane region" description="Helical" evidence="1">
    <location>
        <begin position="7"/>
        <end position="27"/>
    </location>
</feature>